<feature type="domain" description="2-cysteine adaptor" evidence="2">
    <location>
        <begin position="7"/>
        <end position="42"/>
    </location>
</feature>
<feature type="region of interest" description="Disordered" evidence="1">
    <location>
        <begin position="169"/>
        <end position="188"/>
    </location>
</feature>
<organism evidence="3 4">
    <name type="scientific">Giant seaperch iridovirus</name>
    <name type="common">GSIV</name>
    <dbReference type="NCBI Taxonomy" id="176655"/>
    <lineage>
        <taxon>Viruses</taxon>
        <taxon>Varidnaviria</taxon>
        <taxon>Bamfordvirae</taxon>
        <taxon>Nucleocytoviricota</taxon>
        <taxon>Megaviricetes</taxon>
        <taxon>Pimascovirales</taxon>
        <taxon>Pimascovirales incertae sedis</taxon>
        <taxon>Iridoviridae</taxon>
        <taxon>Alphairidovirinae</taxon>
        <taxon>Megalocytivirus</taxon>
        <taxon>Megalocytivirus pagrus1</taxon>
        <taxon>Infectious spleen and kidney necrosis virus</taxon>
    </lineage>
</organism>
<name>A0A140GBD4_GSIV</name>
<dbReference type="Pfam" id="PF08793">
    <property type="entry name" value="2C_adapt"/>
    <property type="match status" value="4"/>
</dbReference>
<dbReference type="InterPro" id="IPR014901">
    <property type="entry name" value="2-cysteine_adaptor"/>
</dbReference>
<accession>A0A140GBD4</accession>
<feature type="domain" description="2-cysteine adaptor" evidence="2">
    <location>
        <begin position="164"/>
        <end position="197"/>
    </location>
</feature>
<sequence>MPSTTSKCKQLRRNRYTVNPVSNRSIAPRGDTANTLRRICEQPRLCAEYKRSPRYNPWTDRTLGPGSPKHNLISGMCGGYAPDWSRERVRTNRKAQNTNSRLQREWLETVNRPGAHVPRRDDACALYYDDPTVNPFTDGPLRRYSPIDDLLYRNCEPAETKRTQCRAFEENPDVNPNTGRRISPTGPIASSMRRRCMNYDAVPISRSEVGPRGGRSVGVNTPFSANNSNISDTQFSGSRRSTAVNTPSSGGSHSAHSLLGSISSSSGSDNSSTAGPSGVSVGVGPTPGIMIKRSPVRERAEIIQNYTASRSQQ</sequence>
<feature type="compositionally biased region" description="Low complexity" evidence="1">
    <location>
        <begin position="246"/>
        <end position="288"/>
    </location>
</feature>
<dbReference type="Proteomes" id="UP000160611">
    <property type="component" value="Segment"/>
</dbReference>
<proteinExistence type="predicted"/>
<evidence type="ECO:0000256" key="1">
    <source>
        <dbReference type="SAM" id="MobiDB-lite"/>
    </source>
</evidence>
<evidence type="ECO:0000259" key="2">
    <source>
        <dbReference type="Pfam" id="PF08793"/>
    </source>
</evidence>
<evidence type="ECO:0000313" key="3">
    <source>
        <dbReference type="EMBL" id="AMM72773.1"/>
    </source>
</evidence>
<feature type="region of interest" description="Disordered" evidence="1">
    <location>
        <begin position="205"/>
        <end position="297"/>
    </location>
</feature>
<feature type="domain" description="2-cysteine adaptor" evidence="2">
    <location>
        <begin position="46"/>
        <end position="79"/>
    </location>
</feature>
<evidence type="ECO:0000313" key="4">
    <source>
        <dbReference type="Proteomes" id="UP000160611"/>
    </source>
</evidence>
<reference evidence="3 4" key="1">
    <citation type="journal article" date="2016" name="Apoptosis">
        <title>GSIV serine/threonine kinase can induce apoptotic cell death via p53 and pro-apoptotic gene Bax upregulation in fish cells.</title>
        <authorList>
            <person name="Reshi L."/>
            <person name="Wu H.C."/>
            <person name="Wu J.L."/>
            <person name="Wang H.V."/>
            <person name="Hong J.R."/>
        </authorList>
    </citation>
    <scope>NUCLEOTIDE SEQUENCE [LARGE SCALE GENOMIC DNA]</scope>
    <source>
        <strain evidence="3">GSIV-K1</strain>
    </source>
</reference>
<feature type="compositionally biased region" description="Polar residues" evidence="1">
    <location>
        <begin position="218"/>
        <end position="245"/>
    </location>
</feature>
<dbReference type="EMBL" id="KT804738">
    <property type="protein sequence ID" value="AMM72773.1"/>
    <property type="molecule type" value="Genomic_DNA"/>
</dbReference>
<feature type="domain" description="2-cysteine adaptor" evidence="2">
    <location>
        <begin position="124"/>
        <end position="156"/>
    </location>
</feature>
<protein>
    <submittedName>
        <fullName evidence="3">Virus-specific 2-cysteine adaptor domain-containing protein</fullName>
    </submittedName>
</protein>
<reference evidence="3 4" key="2">
    <citation type="journal article" date="2016" name="Genome Announc.">
        <title>Complete Genome Sequence of a Giant Sea Perch Iridovirus in Kaohsiung, Taiwan.</title>
        <authorList>
            <person name="Wen C.M."/>
            <person name="Hong J.R."/>
        </authorList>
    </citation>
    <scope>NUCLEOTIDE SEQUENCE [LARGE SCALE GENOMIC DNA]</scope>
    <source>
        <strain evidence="3">GSIV-K1</strain>
    </source>
</reference>